<protein>
    <submittedName>
        <fullName evidence="3">Protein OS-9-like protein</fullName>
    </submittedName>
</protein>
<dbReference type="EMBL" id="QGMJ01000412">
    <property type="protein sequence ID" value="TVY36631.1"/>
    <property type="molecule type" value="Genomic_DNA"/>
</dbReference>
<feature type="region of interest" description="Disordered" evidence="1">
    <location>
        <begin position="54"/>
        <end position="82"/>
    </location>
</feature>
<dbReference type="Proteomes" id="UP000462212">
    <property type="component" value="Unassembled WGS sequence"/>
</dbReference>
<reference evidence="3 4" key="1">
    <citation type="submission" date="2018-05" db="EMBL/GenBank/DDBJ databases">
        <title>Genome sequencing and assembly of the regulated plant pathogen Lachnellula willkommii and related sister species for the development of diagnostic species identification markers.</title>
        <authorList>
            <person name="Giroux E."/>
            <person name="Bilodeau G."/>
        </authorList>
    </citation>
    <scope>NUCLEOTIDE SEQUENCE [LARGE SCALE GENOMIC DNA]</scope>
    <source>
        <strain evidence="3 4">CBS 197.66</strain>
    </source>
</reference>
<dbReference type="AlphaFoldDB" id="A0A8H8RJH5"/>
<feature type="compositionally biased region" description="Polar residues" evidence="1">
    <location>
        <begin position="54"/>
        <end position="70"/>
    </location>
</feature>
<gene>
    <name evidence="3" type="primary">yos9</name>
    <name evidence="3" type="ORF">LSUB1_G004652</name>
</gene>
<comment type="caution">
    <text evidence="3">The sequence shown here is derived from an EMBL/GenBank/DDBJ whole genome shotgun (WGS) entry which is preliminary data.</text>
</comment>
<organism evidence="3 4">
    <name type="scientific">Lachnellula subtilissima</name>
    <dbReference type="NCBI Taxonomy" id="602034"/>
    <lineage>
        <taxon>Eukaryota</taxon>
        <taxon>Fungi</taxon>
        <taxon>Dikarya</taxon>
        <taxon>Ascomycota</taxon>
        <taxon>Pezizomycotina</taxon>
        <taxon>Leotiomycetes</taxon>
        <taxon>Helotiales</taxon>
        <taxon>Lachnaceae</taxon>
        <taxon>Lachnellula</taxon>
    </lineage>
</organism>
<evidence type="ECO:0000256" key="2">
    <source>
        <dbReference type="SAM" id="SignalP"/>
    </source>
</evidence>
<evidence type="ECO:0000256" key="1">
    <source>
        <dbReference type="SAM" id="MobiDB-lite"/>
    </source>
</evidence>
<proteinExistence type="predicted"/>
<feature type="region of interest" description="Disordered" evidence="1">
    <location>
        <begin position="113"/>
        <end position="138"/>
    </location>
</feature>
<evidence type="ECO:0000313" key="3">
    <source>
        <dbReference type="EMBL" id="TVY36631.1"/>
    </source>
</evidence>
<feature type="signal peptide" evidence="2">
    <location>
        <begin position="1"/>
        <end position="17"/>
    </location>
</feature>
<feature type="chain" id="PRO_5034673462" evidence="2">
    <location>
        <begin position="18"/>
        <end position="165"/>
    </location>
</feature>
<name>A0A8H8RJH5_9HELO</name>
<feature type="compositionally biased region" description="Basic and acidic residues" evidence="1">
    <location>
        <begin position="116"/>
        <end position="129"/>
    </location>
</feature>
<sequence>MHPINGALLASIPIVLASQTVFSVHDDILAFPQYEVIFSDSFISAAAANHIVEQASSSIQDPPPSSNTKSIEPGGAPHTHYDKPFDPTYESYELMYLNGEQHLCTIPIVKTTPRNETSEAEARAAEQKSWRAPPTEVGNSSKSWREIVSIIFRGGGHMPFATMQI</sequence>
<keyword evidence="4" id="KW-1185">Reference proteome</keyword>
<dbReference type="OrthoDB" id="448954at2759"/>
<keyword evidence="2" id="KW-0732">Signal</keyword>
<evidence type="ECO:0000313" key="4">
    <source>
        <dbReference type="Proteomes" id="UP000462212"/>
    </source>
</evidence>
<accession>A0A8H8RJH5</accession>